<evidence type="ECO:0000256" key="1">
    <source>
        <dbReference type="ARBA" id="ARBA00022679"/>
    </source>
</evidence>
<dbReference type="SUPFAM" id="SSF56672">
    <property type="entry name" value="DNA/RNA polymerases"/>
    <property type="match status" value="1"/>
</dbReference>
<keyword evidence="1" id="KW-0808">Transferase</keyword>
<dbReference type="InterPro" id="IPR021109">
    <property type="entry name" value="Peptidase_aspartic_dom_sf"/>
</dbReference>
<dbReference type="InterPro" id="IPR043502">
    <property type="entry name" value="DNA/RNA_pol_sf"/>
</dbReference>
<dbReference type="Pfam" id="PF00078">
    <property type="entry name" value="RVT_1"/>
    <property type="match status" value="1"/>
</dbReference>
<evidence type="ECO:0000313" key="6">
    <source>
        <dbReference type="EMBL" id="CAB4029473.1"/>
    </source>
</evidence>
<dbReference type="Gene3D" id="3.30.70.270">
    <property type="match status" value="1"/>
</dbReference>
<accession>A0A6S7KMW6</accession>
<gene>
    <name evidence="6" type="ORF">PACLA_8A040928</name>
</gene>
<dbReference type="InterPro" id="IPR000477">
    <property type="entry name" value="RT_dom"/>
</dbReference>
<keyword evidence="3" id="KW-0540">Nuclease</keyword>
<protein>
    <submittedName>
        <fullName evidence="6">Transposon Ty3-I Gag-Pol</fullName>
    </submittedName>
</protein>
<dbReference type="SUPFAM" id="SSF50630">
    <property type="entry name" value="Acid proteases"/>
    <property type="match status" value="1"/>
</dbReference>
<organism evidence="6 7">
    <name type="scientific">Paramuricea clavata</name>
    <name type="common">Red gorgonian</name>
    <name type="synonym">Violescent sea-whip</name>
    <dbReference type="NCBI Taxonomy" id="317549"/>
    <lineage>
        <taxon>Eukaryota</taxon>
        <taxon>Metazoa</taxon>
        <taxon>Cnidaria</taxon>
        <taxon>Anthozoa</taxon>
        <taxon>Octocorallia</taxon>
        <taxon>Malacalcyonacea</taxon>
        <taxon>Plexauridae</taxon>
        <taxon>Paramuricea</taxon>
    </lineage>
</organism>
<keyword evidence="7" id="KW-1185">Reference proteome</keyword>
<dbReference type="GO" id="GO:0004519">
    <property type="term" value="F:endonuclease activity"/>
    <property type="evidence" value="ECO:0007669"/>
    <property type="project" value="UniProtKB-KW"/>
</dbReference>
<dbReference type="InterPro" id="IPR050951">
    <property type="entry name" value="Retrovirus_Pol_polyprotein"/>
</dbReference>
<dbReference type="OrthoDB" id="5986544at2759"/>
<comment type="caution">
    <text evidence="6">The sequence shown here is derived from an EMBL/GenBank/DDBJ whole genome shotgun (WGS) entry which is preliminary data.</text>
</comment>
<dbReference type="CDD" id="cd01647">
    <property type="entry name" value="RT_LTR"/>
    <property type="match status" value="1"/>
</dbReference>
<feature type="domain" description="Reverse transcriptase" evidence="5">
    <location>
        <begin position="257"/>
        <end position="379"/>
    </location>
</feature>
<dbReference type="EMBL" id="CACRXK020016192">
    <property type="protein sequence ID" value="CAB4029473.1"/>
    <property type="molecule type" value="Genomic_DNA"/>
</dbReference>
<dbReference type="Proteomes" id="UP001152795">
    <property type="component" value="Unassembled WGS sequence"/>
</dbReference>
<dbReference type="PANTHER" id="PTHR37984">
    <property type="entry name" value="PROTEIN CBG26694"/>
    <property type="match status" value="1"/>
</dbReference>
<dbReference type="AlphaFoldDB" id="A0A6S7KMW6"/>
<sequence length="425" mass="48079">MYSTLVVKSLMNLSIPRYIQRYTTIYNDIQRYRVEKTCKSYEFGDLQDSQVRDGIVCGIQSAEVKARLLRGPAQGISIGYEDHELRNCPANGQMCHECQGRNHFARVCRSSGKPAHVVEESSDSEKEMYIVTVERRIRRMDGIRNVVVKVGKRDIALKLDTGAQCNVIPYETYKRMTKEKPVKSKTKLVSYSGHSIKVIGKSTVPLEHKGKFYPVELQIAEKSDVVPVLGLQTCLELNLIKRLFAVNDTSDETVVVEKNNGKVRVCLDPRDLNKAVLRDHYPMRTIEEVAAELNGAKVFSTIDASSGFWQVKLHAESSKLVTFNSPLGRYKFLRLPFGINSAPEVFQRRMTQALEDIEGVAVIVDDILVWGTALEEQKLNKEKSKIQTSELSYTGHLLTRHGVKPDPHKVNAIKEINTPEDKKEL</sequence>
<dbReference type="PANTHER" id="PTHR37984:SF5">
    <property type="entry name" value="PROTEIN NYNRIN-LIKE"/>
    <property type="match status" value="1"/>
</dbReference>
<dbReference type="CDD" id="cd05481">
    <property type="entry name" value="retropepsin_like_LTR_1"/>
    <property type="match status" value="1"/>
</dbReference>
<keyword evidence="4" id="KW-0255">Endonuclease</keyword>
<evidence type="ECO:0000313" key="7">
    <source>
        <dbReference type="Proteomes" id="UP001152795"/>
    </source>
</evidence>
<keyword evidence="2" id="KW-0548">Nucleotidyltransferase</keyword>
<evidence type="ECO:0000256" key="4">
    <source>
        <dbReference type="ARBA" id="ARBA00022759"/>
    </source>
</evidence>
<keyword evidence="4" id="KW-0378">Hydrolase</keyword>
<dbReference type="Gene3D" id="2.40.70.10">
    <property type="entry name" value="Acid Proteases"/>
    <property type="match status" value="1"/>
</dbReference>
<dbReference type="GO" id="GO:0016779">
    <property type="term" value="F:nucleotidyltransferase activity"/>
    <property type="evidence" value="ECO:0007669"/>
    <property type="project" value="UniProtKB-KW"/>
</dbReference>
<evidence type="ECO:0000256" key="2">
    <source>
        <dbReference type="ARBA" id="ARBA00022695"/>
    </source>
</evidence>
<evidence type="ECO:0000256" key="3">
    <source>
        <dbReference type="ARBA" id="ARBA00022722"/>
    </source>
</evidence>
<reference evidence="6" key="1">
    <citation type="submission" date="2020-04" db="EMBL/GenBank/DDBJ databases">
        <authorList>
            <person name="Alioto T."/>
            <person name="Alioto T."/>
            <person name="Gomez Garrido J."/>
        </authorList>
    </citation>
    <scope>NUCLEOTIDE SEQUENCE</scope>
    <source>
        <strain evidence="6">A484AB</strain>
    </source>
</reference>
<name>A0A6S7KMW6_PARCT</name>
<dbReference type="InterPro" id="IPR043128">
    <property type="entry name" value="Rev_trsase/Diguanyl_cyclase"/>
</dbReference>
<proteinExistence type="predicted"/>
<evidence type="ECO:0000259" key="5">
    <source>
        <dbReference type="Pfam" id="PF00078"/>
    </source>
</evidence>